<feature type="region of interest" description="Disordered" evidence="1">
    <location>
        <begin position="1"/>
        <end position="43"/>
    </location>
</feature>
<evidence type="ECO:0000256" key="1">
    <source>
        <dbReference type="SAM" id="MobiDB-lite"/>
    </source>
</evidence>
<sequence>MAREMRDATSRARDWDAPEPAGDDQPTPRLLPYGEMTGPLAPSPAEIAERSEFGKWIPRSVLPADRDALAEVVRSAGAPDRVVDQIDSLPPDLTFETVVQIWGALGHATEARAG</sequence>
<name>A0ABP4YNX6_9ACTN</name>
<dbReference type="EMBL" id="BAAALT010000226">
    <property type="protein sequence ID" value="GAA1825923.1"/>
    <property type="molecule type" value="Genomic_DNA"/>
</dbReference>
<reference evidence="3" key="1">
    <citation type="journal article" date="2019" name="Int. J. Syst. Evol. Microbiol.">
        <title>The Global Catalogue of Microorganisms (GCM) 10K type strain sequencing project: providing services to taxonomists for standard genome sequencing and annotation.</title>
        <authorList>
            <consortium name="The Broad Institute Genomics Platform"/>
            <consortium name="The Broad Institute Genome Sequencing Center for Infectious Disease"/>
            <person name="Wu L."/>
            <person name="Ma J."/>
        </authorList>
    </citation>
    <scope>NUCLEOTIDE SEQUENCE [LARGE SCALE GENOMIC DNA]</scope>
    <source>
        <strain evidence="3">JCM 13250</strain>
    </source>
</reference>
<dbReference type="Proteomes" id="UP001500218">
    <property type="component" value="Unassembled WGS sequence"/>
</dbReference>
<dbReference type="InterPro" id="IPR021527">
    <property type="entry name" value="DUF2795"/>
</dbReference>
<comment type="caution">
    <text evidence="2">The sequence shown here is derived from an EMBL/GenBank/DDBJ whole genome shotgun (WGS) entry which is preliminary data.</text>
</comment>
<evidence type="ECO:0008006" key="4">
    <source>
        <dbReference type="Google" id="ProtNLM"/>
    </source>
</evidence>
<organism evidence="2 3">
    <name type="scientific">Luedemannella flava</name>
    <dbReference type="NCBI Taxonomy" id="349316"/>
    <lineage>
        <taxon>Bacteria</taxon>
        <taxon>Bacillati</taxon>
        <taxon>Actinomycetota</taxon>
        <taxon>Actinomycetes</taxon>
        <taxon>Micromonosporales</taxon>
        <taxon>Micromonosporaceae</taxon>
        <taxon>Luedemannella</taxon>
    </lineage>
</organism>
<proteinExistence type="predicted"/>
<accession>A0ABP4YNX6</accession>
<keyword evidence="3" id="KW-1185">Reference proteome</keyword>
<protein>
    <recommendedName>
        <fullName evidence="4">DUF2795 domain-containing protein</fullName>
    </recommendedName>
</protein>
<feature type="compositionally biased region" description="Basic and acidic residues" evidence="1">
    <location>
        <begin position="1"/>
        <end position="16"/>
    </location>
</feature>
<dbReference type="Pfam" id="PF11387">
    <property type="entry name" value="DUF2795"/>
    <property type="match status" value="1"/>
</dbReference>
<gene>
    <name evidence="2" type="ORF">GCM10009682_52030</name>
</gene>
<evidence type="ECO:0000313" key="2">
    <source>
        <dbReference type="EMBL" id="GAA1825923.1"/>
    </source>
</evidence>
<evidence type="ECO:0000313" key="3">
    <source>
        <dbReference type="Proteomes" id="UP001500218"/>
    </source>
</evidence>